<evidence type="ECO:0000256" key="2">
    <source>
        <dbReference type="SAM" id="MobiDB-lite"/>
    </source>
</evidence>
<dbReference type="Proteomes" id="UP000182444">
    <property type="component" value="Chromosome 1E"/>
</dbReference>
<evidence type="ECO:0000313" key="4">
    <source>
        <dbReference type="EMBL" id="AOW05775.1"/>
    </source>
</evidence>
<dbReference type="VEuPathDB" id="FungiDB:YALI0_E21978g"/>
<evidence type="ECO:0000259" key="3">
    <source>
        <dbReference type="PROSITE" id="PS50172"/>
    </source>
</evidence>
<dbReference type="InterPro" id="IPR059215">
    <property type="entry name" value="BRCT2_TopBP1-like"/>
</dbReference>
<evidence type="ECO:0000313" key="5">
    <source>
        <dbReference type="Proteomes" id="UP000182444"/>
    </source>
</evidence>
<dbReference type="Pfam" id="PF00533">
    <property type="entry name" value="BRCT"/>
    <property type="match status" value="1"/>
</dbReference>
<accession>A0A1D8NJH0</accession>
<sequence>MSLQYLNSKRHFDIDSHHQPMLAGYVFCCTGVDGDLKSSIVAKCRAMKGEIQDNLTPDAHFLLVGNQDSEKYLFASHQRLDMTFLHPQFIEKLHARWIAAETIDLDNVIREFRMPVFFNKNLSVSNIEERQPMIDTIEENGGIFDGNVKTLVTNILVTPKAQGKKYDFAMRKSIPVVHPIWIEHCIKRGAMLDTSDFHPAKEGVENSDTAWFKDMHPEPWREVARVSEEVARQQFRRPKVLKAGLWDSHNSITESRAEIEAPFFDEEEQDTSSSRENGRSRHSTGIFAGHSILFVGFIKKQLEKLQQTVVSHGATLASSETTATNIIVHPEIPSDRYDLLAASCTTPISTFWLVERSIFYKKWTSDIWSSYVPEKDLVAFSNVNISISGFDGVELMHIEKLISMLGARYKPVFGEKTGSVLVAASPHARKVRNAQKWMIPVVSIDWLWDSAVASKIMEVDRYIVGGSRVFHEMRHFDSRGNMVDMMGDKNATQRGLSRKRRMVDSPVKHRTSTGPSESPLKKLSSFGSPSPKKMQQQVQKGSPKKTHKGLKVTVEKLTRQCSKAAVLEELLGYTTDVSELESSQKIMCDD</sequence>
<dbReference type="GO" id="GO:0007095">
    <property type="term" value="P:mitotic G2 DNA damage checkpoint signaling"/>
    <property type="evidence" value="ECO:0007669"/>
    <property type="project" value="TreeGrafter"/>
</dbReference>
<feature type="domain" description="BRCT" evidence="3">
    <location>
        <begin position="282"/>
        <end position="355"/>
    </location>
</feature>
<dbReference type="eggNOG" id="KOG1929">
    <property type="taxonomic scope" value="Eukaryota"/>
</dbReference>
<dbReference type="SMART" id="SM00292">
    <property type="entry name" value="BRCT"/>
    <property type="match status" value="4"/>
</dbReference>
<evidence type="ECO:0000256" key="1">
    <source>
        <dbReference type="ARBA" id="ARBA00022737"/>
    </source>
</evidence>
<dbReference type="Pfam" id="PF12738">
    <property type="entry name" value="PTCB-BRCT"/>
    <property type="match status" value="1"/>
</dbReference>
<dbReference type="RefSeq" id="XP_504251.3">
    <property type="nucleotide sequence ID" value="XM_504251.3"/>
</dbReference>
<dbReference type="PROSITE" id="PS50172">
    <property type="entry name" value="BRCT"/>
    <property type="match status" value="3"/>
</dbReference>
<dbReference type="InterPro" id="IPR036420">
    <property type="entry name" value="BRCT_dom_sf"/>
</dbReference>
<dbReference type="CDD" id="cd00027">
    <property type="entry name" value="BRCT"/>
    <property type="match status" value="1"/>
</dbReference>
<feature type="domain" description="BRCT" evidence="3">
    <location>
        <begin position="107"/>
        <end position="199"/>
    </location>
</feature>
<name>A0A1D8NJH0_YARLL</name>
<dbReference type="Gene3D" id="3.40.50.10190">
    <property type="entry name" value="BRCT domain"/>
    <property type="match status" value="4"/>
</dbReference>
<dbReference type="GeneID" id="2911964"/>
<feature type="region of interest" description="Disordered" evidence="2">
    <location>
        <begin position="484"/>
        <end position="551"/>
    </location>
</feature>
<dbReference type="GO" id="GO:0033314">
    <property type="term" value="P:mitotic DNA replication checkpoint signaling"/>
    <property type="evidence" value="ECO:0007669"/>
    <property type="project" value="TreeGrafter"/>
</dbReference>
<feature type="region of interest" description="Disordered" evidence="2">
    <location>
        <begin position="257"/>
        <end position="282"/>
    </location>
</feature>
<dbReference type="KEGG" id="yli:2911964"/>
<dbReference type="InterPro" id="IPR001357">
    <property type="entry name" value="BRCT_dom"/>
</dbReference>
<feature type="compositionally biased region" description="Polar residues" evidence="2">
    <location>
        <begin position="525"/>
        <end position="540"/>
    </location>
</feature>
<organism evidence="4 5">
    <name type="scientific">Yarrowia lipolytica</name>
    <name type="common">Candida lipolytica</name>
    <dbReference type="NCBI Taxonomy" id="4952"/>
    <lineage>
        <taxon>Eukaryota</taxon>
        <taxon>Fungi</taxon>
        <taxon>Dikarya</taxon>
        <taxon>Ascomycota</taxon>
        <taxon>Saccharomycotina</taxon>
        <taxon>Dipodascomycetes</taxon>
        <taxon>Dipodascales</taxon>
        <taxon>Dipodascales incertae sedis</taxon>
        <taxon>Yarrowia</taxon>
    </lineage>
</organism>
<dbReference type="AlphaFoldDB" id="A0A1D8NJH0"/>
<gene>
    <name evidence="4" type="ORF">YALI1_E25964g</name>
</gene>
<proteinExistence type="predicted"/>
<dbReference type="VEuPathDB" id="FungiDB:YALI1_E25964g"/>
<feature type="domain" description="BRCT" evidence="3">
    <location>
        <begin position="375"/>
        <end position="464"/>
    </location>
</feature>
<dbReference type="PANTHER" id="PTHR13561:SF20">
    <property type="entry name" value="DNA TOPOISOMERASE 2-BINDING PROTEIN 1"/>
    <property type="match status" value="1"/>
</dbReference>
<dbReference type="SUPFAM" id="SSF52113">
    <property type="entry name" value="BRCT domain"/>
    <property type="match status" value="4"/>
</dbReference>
<protein>
    <recommendedName>
        <fullName evidence="3">BRCT domain-containing protein</fullName>
    </recommendedName>
</protein>
<dbReference type="EMBL" id="CP017557">
    <property type="protein sequence ID" value="AOW05775.1"/>
    <property type="molecule type" value="Genomic_DNA"/>
</dbReference>
<dbReference type="GO" id="GO:0006270">
    <property type="term" value="P:DNA replication initiation"/>
    <property type="evidence" value="ECO:0007669"/>
    <property type="project" value="TreeGrafter"/>
</dbReference>
<dbReference type="CDD" id="cd17731">
    <property type="entry name" value="BRCT_TopBP1_rpt2_like"/>
    <property type="match status" value="1"/>
</dbReference>
<reference evidence="4 5" key="1">
    <citation type="journal article" date="2016" name="PLoS ONE">
        <title>Sequence Assembly of Yarrowia lipolytica Strain W29/CLIB89 Shows Transposable Element Diversity.</title>
        <authorList>
            <person name="Magnan C."/>
            <person name="Yu J."/>
            <person name="Chang I."/>
            <person name="Jahn E."/>
            <person name="Kanomata Y."/>
            <person name="Wu J."/>
            <person name="Zeller M."/>
            <person name="Oakes M."/>
            <person name="Baldi P."/>
            <person name="Sandmeyer S."/>
        </authorList>
    </citation>
    <scope>NUCLEOTIDE SEQUENCE [LARGE SCALE GENOMIC DNA]</scope>
    <source>
        <strain evidence="5">CLIB89(W29)</strain>
    </source>
</reference>
<keyword evidence="1" id="KW-0677">Repeat</keyword>
<dbReference type="PANTHER" id="PTHR13561">
    <property type="entry name" value="DNA REPLICATION REGULATOR DPB11-RELATED"/>
    <property type="match status" value="1"/>
</dbReference>